<proteinExistence type="predicted"/>
<keyword evidence="2" id="KW-1185">Reference proteome</keyword>
<protein>
    <submittedName>
        <fullName evidence="1">Uncharacterized protein</fullName>
    </submittedName>
</protein>
<dbReference type="EMBL" id="CP182909">
    <property type="protein sequence ID" value="XPM62484.1"/>
    <property type="molecule type" value="Genomic_DNA"/>
</dbReference>
<evidence type="ECO:0000313" key="1">
    <source>
        <dbReference type="EMBL" id="XPM62484.1"/>
    </source>
</evidence>
<sequence length="82" mass="8679">MGGWGDGGKKRSWELGVRSWGRGWGDGGIGVISTGVITGFQRLGTAMAPRGTSCQVGRLKRSRAIKARILMIMANSDRASVS</sequence>
<organism evidence="1 2">
    <name type="scientific">Desertifilum tharense IPPAS B-1220</name>
    <dbReference type="NCBI Taxonomy" id="1781255"/>
    <lineage>
        <taxon>Bacteria</taxon>
        <taxon>Bacillati</taxon>
        <taxon>Cyanobacteriota</taxon>
        <taxon>Cyanophyceae</taxon>
        <taxon>Desertifilales</taxon>
        <taxon>Desertifilaceae</taxon>
        <taxon>Desertifilum</taxon>
    </lineage>
</organism>
<evidence type="ECO:0000313" key="2">
    <source>
        <dbReference type="Proteomes" id="UP000095472"/>
    </source>
</evidence>
<accession>A0ACD5GPR0</accession>
<gene>
    <name evidence="1" type="ORF">BH720_022630</name>
</gene>
<dbReference type="Proteomes" id="UP000095472">
    <property type="component" value="Chromosome"/>
</dbReference>
<name>A0ACD5GPR0_9CYAN</name>
<reference evidence="1 2" key="1">
    <citation type="journal article" date="2016" name="Genome Announc.">
        <title>Draft Genome Sequence of the Thermotolerant Cyanobacterium Desertifilum sp. IPPAS B-1220.</title>
        <authorList>
            <person name="Mironov K.S."/>
            <person name="Sinetova M.A."/>
            <person name="Bolatkhan K."/>
            <person name="Zayadan B.K."/>
            <person name="Ustinova V.V."/>
            <person name="Kupriyanova E.V."/>
            <person name="Skrypnik A.N."/>
            <person name="Gogoleva N.E."/>
            <person name="Gogolev Y.V."/>
            <person name="Los D.A."/>
        </authorList>
    </citation>
    <scope>NUCLEOTIDE SEQUENCE [LARGE SCALE GENOMIC DNA]</scope>
    <source>
        <strain evidence="1 2">IPPAS B-1220</strain>
    </source>
</reference>